<reference evidence="3 4" key="1">
    <citation type="journal article" date="2024" name="Nat. Commun.">
        <title>Phylogenomics reveals the evolutionary origins of lichenization in chlorophyte algae.</title>
        <authorList>
            <person name="Puginier C."/>
            <person name="Libourel C."/>
            <person name="Otte J."/>
            <person name="Skaloud P."/>
            <person name="Haon M."/>
            <person name="Grisel S."/>
            <person name="Petersen M."/>
            <person name="Berrin J.G."/>
            <person name="Delaux P.M."/>
            <person name="Dal Grande F."/>
            <person name="Keller J."/>
        </authorList>
    </citation>
    <scope>NUCLEOTIDE SEQUENCE [LARGE SCALE GENOMIC DNA]</scope>
    <source>
        <strain evidence="3 4">SAG 2145</strain>
    </source>
</reference>
<dbReference type="EMBL" id="JALJOS010000006">
    <property type="protein sequence ID" value="KAK9837779.1"/>
    <property type="molecule type" value="Genomic_DNA"/>
</dbReference>
<feature type="compositionally biased region" description="Gly residues" evidence="1">
    <location>
        <begin position="480"/>
        <end position="495"/>
    </location>
</feature>
<feature type="compositionally biased region" description="Low complexity" evidence="1">
    <location>
        <begin position="419"/>
        <end position="429"/>
    </location>
</feature>
<feature type="region of interest" description="Disordered" evidence="1">
    <location>
        <begin position="165"/>
        <end position="204"/>
    </location>
</feature>
<proteinExistence type="predicted"/>
<keyword evidence="4" id="KW-1185">Reference proteome</keyword>
<dbReference type="PANTHER" id="PTHR13309">
    <property type="entry name" value="NUCLEAR FRAGILE X MENTAL RETARDATION PROTEIN INTERACTING PROTEIN 1"/>
    <property type="match status" value="1"/>
</dbReference>
<organism evidence="3 4">
    <name type="scientific">Apatococcus lobatus</name>
    <dbReference type="NCBI Taxonomy" id="904363"/>
    <lineage>
        <taxon>Eukaryota</taxon>
        <taxon>Viridiplantae</taxon>
        <taxon>Chlorophyta</taxon>
        <taxon>core chlorophytes</taxon>
        <taxon>Trebouxiophyceae</taxon>
        <taxon>Chlorellales</taxon>
        <taxon>Chlorellaceae</taxon>
        <taxon>Apatococcus</taxon>
    </lineage>
</organism>
<feature type="compositionally biased region" description="Low complexity" evidence="1">
    <location>
        <begin position="195"/>
        <end position="204"/>
    </location>
</feature>
<feature type="region of interest" description="Disordered" evidence="1">
    <location>
        <begin position="604"/>
        <end position="674"/>
    </location>
</feature>
<protein>
    <recommendedName>
        <fullName evidence="2">FMR1-interacting protein 1 conserved domain-containing protein</fullName>
    </recommendedName>
</protein>
<feature type="region of interest" description="Disordered" evidence="1">
    <location>
        <begin position="52"/>
        <end position="112"/>
    </location>
</feature>
<dbReference type="GO" id="GO:0003723">
    <property type="term" value="F:RNA binding"/>
    <property type="evidence" value="ECO:0007669"/>
    <property type="project" value="InterPro"/>
</dbReference>
<comment type="caution">
    <text evidence="3">The sequence shown here is derived from an EMBL/GenBank/DDBJ whole genome shotgun (WGS) entry which is preliminary data.</text>
</comment>
<evidence type="ECO:0000313" key="3">
    <source>
        <dbReference type="EMBL" id="KAK9837779.1"/>
    </source>
</evidence>
<feature type="region of interest" description="Disordered" evidence="1">
    <location>
        <begin position="480"/>
        <end position="518"/>
    </location>
</feature>
<feature type="compositionally biased region" description="Gly residues" evidence="1">
    <location>
        <begin position="173"/>
        <end position="194"/>
    </location>
</feature>
<dbReference type="PANTHER" id="PTHR13309:SF0">
    <property type="entry name" value="FMR1-INTERACTING PROTEIN NUFIP1"/>
    <property type="match status" value="1"/>
</dbReference>
<feature type="domain" description="FMR1-interacting protein 1 conserved" evidence="2">
    <location>
        <begin position="254"/>
        <end position="286"/>
    </location>
</feature>
<name>A0AAW1RV42_9CHLO</name>
<gene>
    <name evidence="3" type="ORF">WJX74_004941</name>
</gene>
<dbReference type="InterPro" id="IPR019496">
    <property type="entry name" value="NUFIP1_cons_dom"/>
</dbReference>
<dbReference type="GO" id="GO:0000492">
    <property type="term" value="P:box C/D snoRNP assembly"/>
    <property type="evidence" value="ECO:0007669"/>
    <property type="project" value="TreeGrafter"/>
</dbReference>
<dbReference type="Pfam" id="PF10453">
    <property type="entry name" value="NUFIP1"/>
    <property type="match status" value="1"/>
</dbReference>
<dbReference type="Proteomes" id="UP001438707">
    <property type="component" value="Unassembled WGS sequence"/>
</dbReference>
<accession>A0AAW1RV42</accession>
<sequence length="674" mass="68856">MRGRGGRGRGPRPAYQPGMQQAPAFNAWGMDQPGGPTPMVNPGMMGVLPMLPGFGAPPVQQPPGPMPPGRAPSRGRMQPRGGRQGRGGRGGRGPPGPQAMMQQATSPPWPALAPASLGFAPLPVLGGPDWGTGLGGTLPQVQMEGMGPPLGGLLQPMMGDPMGGPLGNPTAGPGRGGFLSRGRSGGRGMMGRGGRAPPAQPMQVQAAGANGAGALPGMTKAQRKEAKAFKKLEAEEHKPARPYRPLSAAEQTEAARWREERKKQYPSAATLEQKAAEQAARAARGELDPAAETGRMRLREVLQRQAAMGLARKAGTEEMLVELAIEGGPGGGFRGQGRRGRGRFDPGMRGRGRFPGGGRGRGRFPAQGPGGLQDSQHKRPLDNGNSPAVAKKPKTDEGLSALLGYGSDGDSDGGGPSEPAAVPSAAQDAVPAAVPAAANGTQPGAVLAAATQPAGASSAVGGATTIEEQPCAVSIAAAGAGRGRGAGAGRGGRGGRGQRGRGRGRGRNARPAPRLPPRAPTLLQKLLAKDIRKDHSYLLQAFRFLVSNDFLQHEASRPLVFPNVETVARTPAAGSKDDMALDTDSDIETAEAASQAGLGAFSATVAGGQGMEADSESEDDDSGEEEEDAGVDSDLPDKADALPGYQDPEMQRNPELLPPGDLAPVTASRPAAVT</sequence>
<evidence type="ECO:0000259" key="2">
    <source>
        <dbReference type="Pfam" id="PF10453"/>
    </source>
</evidence>
<feature type="compositionally biased region" description="Pro residues" evidence="1">
    <location>
        <begin position="59"/>
        <end position="70"/>
    </location>
</feature>
<feature type="compositionally biased region" description="Acidic residues" evidence="1">
    <location>
        <begin position="613"/>
        <end position="631"/>
    </location>
</feature>
<feature type="region of interest" description="Disordered" evidence="1">
    <location>
        <begin position="233"/>
        <end position="254"/>
    </location>
</feature>
<feature type="compositionally biased region" description="Low complexity" evidence="1">
    <location>
        <begin position="98"/>
        <end position="112"/>
    </location>
</feature>
<dbReference type="GO" id="GO:0005634">
    <property type="term" value="C:nucleus"/>
    <property type="evidence" value="ECO:0007669"/>
    <property type="project" value="TreeGrafter"/>
</dbReference>
<dbReference type="AlphaFoldDB" id="A0AAW1RV42"/>
<dbReference type="InterPro" id="IPR039136">
    <property type="entry name" value="NUFIP1-like"/>
</dbReference>
<feature type="compositionally biased region" description="Gly residues" evidence="1">
    <location>
        <begin position="82"/>
        <end position="93"/>
    </location>
</feature>
<evidence type="ECO:0000313" key="4">
    <source>
        <dbReference type="Proteomes" id="UP001438707"/>
    </source>
</evidence>
<feature type="region of interest" description="Disordered" evidence="1">
    <location>
        <begin position="328"/>
        <end position="429"/>
    </location>
</feature>
<feature type="compositionally biased region" description="Basic residues" evidence="1">
    <location>
        <begin position="496"/>
        <end position="508"/>
    </location>
</feature>
<feature type="compositionally biased region" description="Low complexity" evidence="1">
    <location>
        <begin position="71"/>
        <end position="81"/>
    </location>
</feature>
<evidence type="ECO:0000256" key="1">
    <source>
        <dbReference type="SAM" id="MobiDB-lite"/>
    </source>
</evidence>